<evidence type="ECO:0000256" key="1">
    <source>
        <dbReference type="ARBA" id="ARBA00022679"/>
    </source>
</evidence>
<dbReference type="PANTHER" id="PTHR43289:SF6">
    <property type="entry name" value="SERINE_THREONINE-PROTEIN KINASE NEKL-3"/>
    <property type="match status" value="1"/>
</dbReference>
<dbReference type="CDD" id="cd14014">
    <property type="entry name" value="STKc_PknB_like"/>
    <property type="match status" value="1"/>
</dbReference>
<dbReference type="GO" id="GO:0005524">
    <property type="term" value="F:ATP binding"/>
    <property type="evidence" value="ECO:0007669"/>
    <property type="project" value="UniProtKB-UniRule"/>
</dbReference>
<dbReference type="InterPro" id="IPR017441">
    <property type="entry name" value="Protein_kinase_ATP_BS"/>
</dbReference>
<feature type="region of interest" description="Disordered" evidence="6">
    <location>
        <begin position="45"/>
        <end position="113"/>
    </location>
</feature>
<dbReference type="PROSITE" id="PS00107">
    <property type="entry name" value="PROTEIN_KINASE_ATP"/>
    <property type="match status" value="1"/>
</dbReference>
<keyword evidence="1" id="KW-0808">Transferase</keyword>
<dbReference type="SMART" id="SM00220">
    <property type="entry name" value="S_TKc"/>
    <property type="match status" value="1"/>
</dbReference>
<dbReference type="Gene3D" id="1.10.510.10">
    <property type="entry name" value="Transferase(Phosphotransferase) domain 1"/>
    <property type="match status" value="1"/>
</dbReference>
<sequence length="431" mass="46115">MFGHDRGPLRAPPAGRRAWKGEDSRRELTTDQACMACILQAAGRESTRPASSTCRRKTGHGQAPARSPRRPGGAGEAGRTRMPGSAQPEKCHGPRFSRGVPRRNPLRARGAAARGDSIARMGIDEELAEQRIGTRIGPWSVERVLGVGGMASVYYCRRDDGCVAAVKLLHPELASIEEVRKRFLREGPIGSALAAVAPLCEGLPQVIEAGEADGAAYMAMEMLEGETVFDRMVRHGTLPVGQVIALAERVLDVLDVAHAHGIVHRDLKPENLHIGNDGRVRVLDFGLARVLDPLLEDVAGVPEMTKTSTGVSIGTDDYMAPEQALGLIREIDGRTDLFGLGATMFRLLAGRTIHGNLEDAHLLIAAATEKAPPLAQHAPAAPPGLCAVVDRALAFLKQERYPDARTMRADLAAVRAGREPPYATAAARGRA</sequence>
<keyword evidence="4 5" id="KW-0067">ATP-binding</keyword>
<organism evidence="8">
    <name type="scientific">Sorangium cellulosum</name>
    <name type="common">Polyangium cellulosum</name>
    <dbReference type="NCBI Taxonomy" id="56"/>
    <lineage>
        <taxon>Bacteria</taxon>
        <taxon>Pseudomonadati</taxon>
        <taxon>Myxococcota</taxon>
        <taxon>Polyangia</taxon>
        <taxon>Polyangiales</taxon>
        <taxon>Polyangiaceae</taxon>
        <taxon>Sorangium</taxon>
    </lineage>
</organism>
<dbReference type="SUPFAM" id="SSF56112">
    <property type="entry name" value="Protein kinase-like (PK-like)"/>
    <property type="match status" value="1"/>
</dbReference>
<keyword evidence="3 8" id="KW-0418">Kinase</keyword>
<evidence type="ECO:0000256" key="5">
    <source>
        <dbReference type="PROSITE-ProRule" id="PRU10141"/>
    </source>
</evidence>
<name>Q4U448_SORCE</name>
<reference evidence="8" key="1">
    <citation type="journal article" date="2005" name="Gene">
        <title>The biosynthetic genes for disorazoles, potent cytotoxic compounds that disrupt microtubule formation.</title>
        <authorList>
            <person name="Carvalho R."/>
            <person name="Reid R."/>
            <person name="Viswanathan N."/>
            <person name="Gramajo H."/>
            <person name="Julien B."/>
        </authorList>
    </citation>
    <scope>NUCLEOTIDE SEQUENCE</scope>
    <source>
        <strain evidence="8">So ce12</strain>
    </source>
</reference>
<protein>
    <submittedName>
        <fullName evidence="8">Putative Ser/Thr protein kinase</fullName>
    </submittedName>
</protein>
<dbReference type="Gene3D" id="3.30.200.20">
    <property type="entry name" value="Phosphorylase Kinase, domain 1"/>
    <property type="match status" value="1"/>
</dbReference>
<keyword evidence="2 5" id="KW-0547">Nucleotide-binding</keyword>
<dbReference type="InterPro" id="IPR011009">
    <property type="entry name" value="Kinase-like_dom_sf"/>
</dbReference>
<evidence type="ECO:0000256" key="6">
    <source>
        <dbReference type="SAM" id="MobiDB-lite"/>
    </source>
</evidence>
<feature type="binding site" evidence="5">
    <location>
        <position position="167"/>
    </location>
    <ligand>
        <name>ATP</name>
        <dbReference type="ChEBI" id="CHEBI:30616"/>
    </ligand>
</feature>
<dbReference type="PROSITE" id="PS50011">
    <property type="entry name" value="PROTEIN_KINASE_DOM"/>
    <property type="match status" value="1"/>
</dbReference>
<evidence type="ECO:0000256" key="3">
    <source>
        <dbReference type="ARBA" id="ARBA00022777"/>
    </source>
</evidence>
<evidence type="ECO:0000259" key="7">
    <source>
        <dbReference type="PROSITE" id="PS50011"/>
    </source>
</evidence>
<proteinExistence type="predicted"/>
<dbReference type="Pfam" id="PF00069">
    <property type="entry name" value="Pkinase"/>
    <property type="match status" value="1"/>
</dbReference>
<dbReference type="GO" id="GO:0004674">
    <property type="term" value="F:protein serine/threonine kinase activity"/>
    <property type="evidence" value="ECO:0007669"/>
    <property type="project" value="TreeGrafter"/>
</dbReference>
<accession>Q4U448</accession>
<dbReference type="InterPro" id="IPR000719">
    <property type="entry name" value="Prot_kinase_dom"/>
</dbReference>
<evidence type="ECO:0000256" key="4">
    <source>
        <dbReference type="ARBA" id="ARBA00022840"/>
    </source>
</evidence>
<dbReference type="EMBL" id="DQ013294">
    <property type="protein sequence ID" value="AAY32963.1"/>
    <property type="molecule type" value="Genomic_DNA"/>
</dbReference>
<feature type="domain" description="Protein kinase" evidence="7">
    <location>
        <begin position="139"/>
        <end position="423"/>
    </location>
</feature>
<feature type="region of interest" description="Disordered" evidence="6">
    <location>
        <begin position="1"/>
        <end position="27"/>
    </location>
</feature>
<evidence type="ECO:0000313" key="8">
    <source>
        <dbReference type="EMBL" id="AAY32963.1"/>
    </source>
</evidence>
<dbReference type="PANTHER" id="PTHR43289">
    <property type="entry name" value="MITOGEN-ACTIVATED PROTEIN KINASE KINASE KINASE 20-RELATED"/>
    <property type="match status" value="1"/>
</dbReference>
<dbReference type="AlphaFoldDB" id="Q4U448"/>
<evidence type="ECO:0000256" key="2">
    <source>
        <dbReference type="ARBA" id="ARBA00022741"/>
    </source>
</evidence>